<feature type="chain" id="PRO_5032703181" evidence="3">
    <location>
        <begin position="17"/>
        <end position="322"/>
    </location>
</feature>
<dbReference type="SUPFAM" id="SSF54001">
    <property type="entry name" value="Cysteine proteinases"/>
    <property type="match status" value="1"/>
</dbReference>
<dbReference type="GO" id="GO:0006508">
    <property type="term" value="P:proteolysis"/>
    <property type="evidence" value="ECO:0007669"/>
    <property type="project" value="InterPro"/>
</dbReference>
<feature type="signal peptide" evidence="3">
    <location>
        <begin position="1"/>
        <end position="16"/>
    </location>
</feature>
<organism evidence="6 7">
    <name type="scientific">Rhynchophorus ferrugineus</name>
    <name type="common">Red palm weevil</name>
    <name type="synonym">Curculio ferrugineus</name>
    <dbReference type="NCBI Taxonomy" id="354439"/>
    <lineage>
        <taxon>Eukaryota</taxon>
        <taxon>Metazoa</taxon>
        <taxon>Ecdysozoa</taxon>
        <taxon>Arthropoda</taxon>
        <taxon>Hexapoda</taxon>
        <taxon>Insecta</taxon>
        <taxon>Pterygota</taxon>
        <taxon>Neoptera</taxon>
        <taxon>Endopterygota</taxon>
        <taxon>Coleoptera</taxon>
        <taxon>Polyphaga</taxon>
        <taxon>Cucujiformia</taxon>
        <taxon>Curculionidae</taxon>
        <taxon>Dryophthorinae</taxon>
        <taxon>Rhynchophorus</taxon>
    </lineage>
</organism>
<keyword evidence="7" id="KW-1185">Reference proteome</keyword>
<dbReference type="SMART" id="SM00645">
    <property type="entry name" value="Pept_C1"/>
    <property type="match status" value="1"/>
</dbReference>
<dbReference type="SMART" id="SM00848">
    <property type="entry name" value="Inhibitor_I29"/>
    <property type="match status" value="1"/>
</dbReference>
<evidence type="ECO:0000256" key="1">
    <source>
        <dbReference type="ARBA" id="ARBA00008455"/>
    </source>
</evidence>
<dbReference type="CDD" id="cd02248">
    <property type="entry name" value="Peptidase_C1A"/>
    <property type="match status" value="1"/>
</dbReference>
<dbReference type="PROSITE" id="PS00639">
    <property type="entry name" value="THIOL_PROTEASE_HIS"/>
    <property type="match status" value="1"/>
</dbReference>
<evidence type="ECO:0000259" key="5">
    <source>
        <dbReference type="SMART" id="SM00848"/>
    </source>
</evidence>
<dbReference type="OrthoDB" id="10253408at2759"/>
<evidence type="ECO:0000256" key="3">
    <source>
        <dbReference type="SAM" id="SignalP"/>
    </source>
</evidence>
<feature type="domain" description="Peptidase C1A papain C-terminal" evidence="4">
    <location>
        <begin position="114"/>
        <end position="320"/>
    </location>
</feature>
<dbReference type="InterPro" id="IPR013201">
    <property type="entry name" value="Prot_inhib_I29"/>
</dbReference>
<evidence type="ECO:0000313" key="7">
    <source>
        <dbReference type="Proteomes" id="UP000625711"/>
    </source>
</evidence>
<dbReference type="InterPro" id="IPR039417">
    <property type="entry name" value="Peptidase_C1A_papain-like"/>
</dbReference>
<dbReference type="InterPro" id="IPR025661">
    <property type="entry name" value="Pept_asp_AS"/>
</dbReference>
<comment type="similarity">
    <text evidence="1">Belongs to the peptidase C1 family.</text>
</comment>
<keyword evidence="2" id="KW-1015">Disulfide bond</keyword>
<dbReference type="Pfam" id="PF08246">
    <property type="entry name" value="Inhibitor_I29"/>
    <property type="match status" value="1"/>
</dbReference>
<dbReference type="PROSITE" id="PS00640">
    <property type="entry name" value="THIOL_PROTEASE_ASN"/>
    <property type="match status" value="1"/>
</dbReference>
<dbReference type="PANTHER" id="PTHR12411">
    <property type="entry name" value="CYSTEINE PROTEASE FAMILY C1-RELATED"/>
    <property type="match status" value="1"/>
</dbReference>
<dbReference type="Pfam" id="PF00112">
    <property type="entry name" value="Peptidase_C1"/>
    <property type="match status" value="1"/>
</dbReference>
<reference evidence="6" key="1">
    <citation type="submission" date="2020-08" db="EMBL/GenBank/DDBJ databases">
        <title>Genome sequencing and assembly of the red palm weevil Rhynchophorus ferrugineus.</title>
        <authorList>
            <person name="Dias G.B."/>
            <person name="Bergman C.M."/>
            <person name="Manee M."/>
        </authorList>
    </citation>
    <scope>NUCLEOTIDE SEQUENCE</scope>
    <source>
        <strain evidence="6">AA-2017</strain>
        <tissue evidence="6">Whole larva</tissue>
    </source>
</reference>
<protein>
    <submittedName>
        <fullName evidence="6">Uncharacterized protein</fullName>
    </submittedName>
</protein>
<dbReference type="InterPro" id="IPR038765">
    <property type="entry name" value="Papain-like_cys_pep_sf"/>
</dbReference>
<keyword evidence="3" id="KW-0732">Signal</keyword>
<dbReference type="AlphaFoldDB" id="A0A834MDB7"/>
<dbReference type="InterPro" id="IPR013128">
    <property type="entry name" value="Peptidase_C1A"/>
</dbReference>
<accession>A0A834MDB7</accession>
<dbReference type="FunFam" id="3.90.70.10:FF:000332">
    <property type="entry name" value="Cathepsin L1"/>
    <property type="match status" value="1"/>
</dbReference>
<evidence type="ECO:0000313" key="6">
    <source>
        <dbReference type="EMBL" id="KAF7279598.1"/>
    </source>
</evidence>
<comment type="caution">
    <text evidence="6">The sequence shown here is derived from an EMBL/GenBank/DDBJ whole genome shotgun (WGS) entry which is preliminary data.</text>
</comment>
<evidence type="ECO:0000259" key="4">
    <source>
        <dbReference type="SMART" id="SM00645"/>
    </source>
</evidence>
<name>A0A834MDB7_RHYFE</name>
<proteinExistence type="inferred from homology"/>
<dbReference type="Gene3D" id="3.90.70.10">
    <property type="entry name" value="Cysteine proteinases"/>
    <property type="match status" value="1"/>
</dbReference>
<evidence type="ECO:0000256" key="2">
    <source>
        <dbReference type="ARBA" id="ARBA00023157"/>
    </source>
</evidence>
<gene>
    <name evidence="6" type="ORF">GWI33_006993</name>
</gene>
<dbReference type="InterPro" id="IPR000668">
    <property type="entry name" value="Peptidase_C1A_C"/>
</dbReference>
<dbReference type="Proteomes" id="UP000625711">
    <property type="component" value="Unassembled WGS sequence"/>
</dbReference>
<sequence>MKYLIIVGLVIVAVAGSPIEDHDAQFQQFKLKHDKLYKNQSEETQRFTIFRKNLELINEHNKRYEEGLETYTMAVNQFAAMTSEEFLDMLKVQKSTKFELTTTKALKHPDRLEAPDSIDWRLLHKVSVVRSGKACSATSANAATGATESAYAIKTNDSVTALSDQQMIDCNGGCVSGNLDDAYQYIAKYGLETYSSYPFTGSQGTCGYKSDKVAVRISSYVKVEENEETLKNVVGSVGPVAVTINGNYLQFYSYGVYHNAECTGEDLNHSLLLVGYNSANGVDYWTAKNSWGSSWGEVGYIRLKRGVNECGVTRNAIYPIIN</sequence>
<dbReference type="EMBL" id="JAACXV010000354">
    <property type="protein sequence ID" value="KAF7279598.1"/>
    <property type="molecule type" value="Genomic_DNA"/>
</dbReference>
<dbReference type="GO" id="GO:0008234">
    <property type="term" value="F:cysteine-type peptidase activity"/>
    <property type="evidence" value="ECO:0007669"/>
    <property type="project" value="InterPro"/>
</dbReference>
<feature type="domain" description="Cathepsin propeptide inhibitor" evidence="5">
    <location>
        <begin position="26"/>
        <end position="86"/>
    </location>
</feature>
<dbReference type="InterPro" id="IPR025660">
    <property type="entry name" value="Pept_his_AS"/>
</dbReference>